<organism evidence="2 3">
    <name type="scientific">Paramarasmius palmivorus</name>
    <dbReference type="NCBI Taxonomy" id="297713"/>
    <lineage>
        <taxon>Eukaryota</taxon>
        <taxon>Fungi</taxon>
        <taxon>Dikarya</taxon>
        <taxon>Basidiomycota</taxon>
        <taxon>Agaricomycotina</taxon>
        <taxon>Agaricomycetes</taxon>
        <taxon>Agaricomycetidae</taxon>
        <taxon>Agaricales</taxon>
        <taxon>Marasmiineae</taxon>
        <taxon>Marasmiaceae</taxon>
        <taxon>Paramarasmius</taxon>
    </lineage>
</organism>
<keyword evidence="1" id="KW-0472">Membrane</keyword>
<protein>
    <submittedName>
        <fullName evidence="2">Uncharacterized protein</fullName>
    </submittedName>
</protein>
<keyword evidence="1" id="KW-1133">Transmembrane helix</keyword>
<gene>
    <name evidence="2" type="ORF">VNI00_008413</name>
</gene>
<accession>A0AAW0CXE3</accession>
<evidence type="ECO:0000313" key="2">
    <source>
        <dbReference type="EMBL" id="KAK7043801.1"/>
    </source>
</evidence>
<sequence>MAEPACPAVSLGSATPYRIAYSGIDGVDKALCTLVAVFHGALDNETGRKFLQYFLTQGGPVMAMVSLEGCRRNRHILFAFPIIYGILMQVVSFGATFSFYWAPFIASGAATVAGSKDTIVSKADAQAIVFGQLIGFGIPTVAMVTMTDPSVTALWQFVPVIASALASVHLLFRSRVKHSQSGWTDIRNMYIVMFILGAITHLVMVVPKVKGAGVEGLKNFFIPAPTDSSTGMEQLVLNLLQYDMLFGMGSSLLATFWFAHNTQQFRAIQMWIIAALPILGPGATFAAIALWRESRLHPTVTETEKAK</sequence>
<feature type="transmembrane region" description="Helical" evidence="1">
    <location>
        <begin position="76"/>
        <end position="93"/>
    </location>
</feature>
<keyword evidence="3" id="KW-1185">Reference proteome</keyword>
<evidence type="ECO:0000256" key="1">
    <source>
        <dbReference type="SAM" id="Phobius"/>
    </source>
</evidence>
<dbReference type="EMBL" id="JAYKXP010000028">
    <property type="protein sequence ID" value="KAK7043801.1"/>
    <property type="molecule type" value="Genomic_DNA"/>
</dbReference>
<feature type="transmembrane region" description="Helical" evidence="1">
    <location>
        <begin position="153"/>
        <end position="172"/>
    </location>
</feature>
<keyword evidence="1" id="KW-0812">Transmembrane</keyword>
<comment type="caution">
    <text evidence="2">The sequence shown here is derived from an EMBL/GenBank/DDBJ whole genome shotgun (WGS) entry which is preliminary data.</text>
</comment>
<evidence type="ECO:0000313" key="3">
    <source>
        <dbReference type="Proteomes" id="UP001383192"/>
    </source>
</evidence>
<dbReference type="Proteomes" id="UP001383192">
    <property type="component" value="Unassembled WGS sequence"/>
</dbReference>
<feature type="transmembrane region" description="Helical" evidence="1">
    <location>
        <begin position="188"/>
        <end position="206"/>
    </location>
</feature>
<reference evidence="2 3" key="1">
    <citation type="submission" date="2024-01" db="EMBL/GenBank/DDBJ databases">
        <title>A draft genome for a cacao thread blight-causing isolate of Paramarasmius palmivorus.</title>
        <authorList>
            <person name="Baruah I.K."/>
            <person name="Bukari Y."/>
            <person name="Amoako-Attah I."/>
            <person name="Meinhardt L.W."/>
            <person name="Bailey B.A."/>
            <person name="Cohen S.P."/>
        </authorList>
    </citation>
    <scope>NUCLEOTIDE SEQUENCE [LARGE SCALE GENOMIC DNA]</scope>
    <source>
        <strain evidence="2 3">GH-12</strain>
    </source>
</reference>
<feature type="transmembrane region" description="Helical" evidence="1">
    <location>
        <begin position="239"/>
        <end position="259"/>
    </location>
</feature>
<feature type="transmembrane region" description="Helical" evidence="1">
    <location>
        <begin position="127"/>
        <end position="147"/>
    </location>
</feature>
<proteinExistence type="predicted"/>
<name>A0AAW0CXE3_9AGAR</name>
<dbReference type="AlphaFoldDB" id="A0AAW0CXE3"/>
<feature type="transmembrane region" description="Helical" evidence="1">
    <location>
        <begin position="271"/>
        <end position="291"/>
    </location>
</feature>